<dbReference type="AlphaFoldDB" id="A0A819VVA0"/>
<feature type="compositionally biased region" description="Acidic residues" evidence="1">
    <location>
        <begin position="100"/>
        <end position="116"/>
    </location>
</feature>
<feature type="region of interest" description="Disordered" evidence="1">
    <location>
        <begin position="25"/>
        <end position="54"/>
    </location>
</feature>
<comment type="caution">
    <text evidence="3">The sequence shown here is derived from an EMBL/GenBank/DDBJ whole genome shotgun (WGS) entry which is preliminary data.</text>
</comment>
<evidence type="ECO:0000256" key="1">
    <source>
        <dbReference type="SAM" id="MobiDB-lite"/>
    </source>
</evidence>
<organism evidence="3 4">
    <name type="scientific">Rotaria magnacalcarata</name>
    <dbReference type="NCBI Taxonomy" id="392030"/>
    <lineage>
        <taxon>Eukaryota</taxon>
        <taxon>Metazoa</taxon>
        <taxon>Spiralia</taxon>
        <taxon>Gnathifera</taxon>
        <taxon>Rotifera</taxon>
        <taxon>Eurotatoria</taxon>
        <taxon>Bdelloidea</taxon>
        <taxon>Philodinida</taxon>
        <taxon>Philodinidae</taxon>
        <taxon>Rotaria</taxon>
    </lineage>
</organism>
<dbReference type="Proteomes" id="UP000663842">
    <property type="component" value="Unassembled WGS sequence"/>
</dbReference>
<evidence type="ECO:0000313" key="2">
    <source>
        <dbReference type="EMBL" id="CAF2130777.1"/>
    </source>
</evidence>
<dbReference type="Proteomes" id="UP000663887">
    <property type="component" value="Unassembled WGS sequence"/>
</dbReference>
<accession>A0A819VVA0</accession>
<sequence length="156" mass="17970">MEFNPEGLGQFIHRLVVRHTTDIQESDVEVTDDNSSSSSSSSSSANATEPNTKRYCLMIFNDPELSQDLKRKTRRKQETVNRQQQTSPVTSQTVATTAQQDDDDDEDEDDEDEDEEQVLAFNLRISGKLEKLVNKFMKHQRRIPNGRYYLDLTKPK</sequence>
<feature type="compositionally biased region" description="Low complexity" evidence="1">
    <location>
        <begin position="35"/>
        <end position="44"/>
    </location>
</feature>
<evidence type="ECO:0000313" key="3">
    <source>
        <dbReference type="EMBL" id="CAF4113451.1"/>
    </source>
</evidence>
<dbReference type="EMBL" id="CAJOBF010003875">
    <property type="protein sequence ID" value="CAF4113451.1"/>
    <property type="molecule type" value="Genomic_DNA"/>
</dbReference>
<protein>
    <submittedName>
        <fullName evidence="3">Uncharacterized protein</fullName>
    </submittedName>
</protein>
<feature type="compositionally biased region" description="Low complexity" evidence="1">
    <location>
        <begin position="83"/>
        <end position="99"/>
    </location>
</feature>
<proteinExistence type="predicted"/>
<reference evidence="3" key="1">
    <citation type="submission" date="2021-02" db="EMBL/GenBank/DDBJ databases">
        <authorList>
            <person name="Nowell W R."/>
        </authorList>
    </citation>
    <scope>NUCLEOTIDE SEQUENCE</scope>
</reference>
<dbReference type="EMBL" id="CAJNRG010011270">
    <property type="protein sequence ID" value="CAF2130777.1"/>
    <property type="molecule type" value="Genomic_DNA"/>
</dbReference>
<gene>
    <name evidence="3" type="ORF">UXM345_LOCUS22971</name>
    <name evidence="2" type="ORF">XDN619_LOCUS24678</name>
</gene>
<feature type="region of interest" description="Disordered" evidence="1">
    <location>
        <begin position="66"/>
        <end position="116"/>
    </location>
</feature>
<evidence type="ECO:0000313" key="4">
    <source>
        <dbReference type="Proteomes" id="UP000663842"/>
    </source>
</evidence>
<name>A0A819VVA0_9BILA</name>